<feature type="binding site" evidence="20">
    <location>
        <position position="541"/>
    </location>
    <ligand>
        <name>NADP(+)</name>
        <dbReference type="ChEBI" id="CHEBI:58349"/>
    </ligand>
</feature>
<dbReference type="GO" id="GO:0050661">
    <property type="term" value="F:NADP binding"/>
    <property type="evidence" value="ECO:0007669"/>
    <property type="project" value="UniProtKB-UniRule"/>
</dbReference>
<evidence type="ECO:0000256" key="18">
    <source>
        <dbReference type="ARBA" id="ARBA00023221"/>
    </source>
</evidence>
<feature type="binding site" evidence="20">
    <location>
        <position position="685"/>
    </location>
    <ligand>
        <name>FAD</name>
        <dbReference type="ChEBI" id="CHEBI:57692"/>
    </ligand>
</feature>
<dbReference type="OrthoDB" id="1856718at2759"/>
<dbReference type="GO" id="GO:0010181">
    <property type="term" value="F:FMN binding"/>
    <property type="evidence" value="ECO:0007669"/>
    <property type="project" value="UniProtKB-UniRule"/>
</dbReference>
<feature type="binding site" evidence="20">
    <location>
        <position position="287"/>
    </location>
    <ligand>
        <name>NADP(+)</name>
        <dbReference type="ChEBI" id="CHEBI:58349"/>
    </ligand>
</feature>
<dbReference type="GO" id="GO:0003958">
    <property type="term" value="F:NADPH-hemoprotein reductase activity"/>
    <property type="evidence" value="ECO:0007669"/>
    <property type="project" value="UniProtKB-UniRule"/>
</dbReference>
<evidence type="ECO:0000313" key="25">
    <source>
        <dbReference type="Proteomes" id="UP000187013"/>
    </source>
</evidence>
<evidence type="ECO:0000256" key="6">
    <source>
        <dbReference type="ARBA" id="ARBA00022787"/>
    </source>
</evidence>
<dbReference type="SUPFAM" id="SSF52343">
    <property type="entry name" value="Ferredoxin reductase-like, C-terminal NADP-linked domain"/>
    <property type="match status" value="1"/>
</dbReference>
<dbReference type="FunFam" id="1.20.990.10:FF:000009">
    <property type="entry name" value="NADPH--cytochrome P450 reductase"/>
    <property type="match status" value="1"/>
</dbReference>
<keyword evidence="1 20" id="KW-1003">Cell membrane</keyword>
<comment type="caution">
    <text evidence="24">The sequence shown here is derived from an EMBL/GenBank/DDBJ whole genome shotgun (WGS) entry which is preliminary data.</text>
</comment>
<keyword evidence="3 20" id="KW-0285">Flavoprotein</keyword>
<feature type="binding site" evidence="20">
    <location>
        <begin position="604"/>
        <end position="605"/>
    </location>
    <ligand>
        <name>NADP(+)</name>
        <dbReference type="ChEBI" id="CHEBI:58349"/>
    </ligand>
</feature>
<proteinExistence type="inferred from homology"/>
<organism evidence="24 25">
    <name type="scientific">Zygosaccharomyces rouxii</name>
    <dbReference type="NCBI Taxonomy" id="4956"/>
    <lineage>
        <taxon>Eukaryota</taxon>
        <taxon>Fungi</taxon>
        <taxon>Dikarya</taxon>
        <taxon>Ascomycota</taxon>
        <taxon>Saccharomycotina</taxon>
        <taxon>Saccharomycetes</taxon>
        <taxon>Saccharomycetales</taxon>
        <taxon>Saccharomycetaceae</taxon>
        <taxon>Zygosaccharomyces</taxon>
    </lineage>
</organism>
<feature type="binding site" evidence="20">
    <location>
        <position position="189"/>
    </location>
    <ligand>
        <name>FMN</name>
        <dbReference type="ChEBI" id="CHEBI:58210"/>
    </ligand>
</feature>
<evidence type="ECO:0000256" key="13">
    <source>
        <dbReference type="ARBA" id="ARBA00023011"/>
    </source>
</evidence>
<dbReference type="eggNOG" id="KOG1158">
    <property type="taxonomic scope" value="Eukaryota"/>
</dbReference>
<evidence type="ECO:0000256" key="8">
    <source>
        <dbReference type="ARBA" id="ARBA00022827"/>
    </source>
</evidence>
<dbReference type="EC" id="1.6.2.4" evidence="20 21"/>
<evidence type="ECO:0000256" key="20">
    <source>
        <dbReference type="HAMAP-Rule" id="MF_03212"/>
    </source>
</evidence>
<comment type="function">
    <text evidence="20">This enzyme is required for electron transfer from NADP to cytochrome P450 in microsomes. It can also provide electron transfer to heme oxygenase and cytochrome B5. Involved in ergosterol biosynthesis.</text>
</comment>
<keyword evidence="6 20" id="KW-1000">Mitochondrion outer membrane</keyword>
<accession>A0A1Q3A6A2</accession>
<gene>
    <name evidence="20" type="primary">NCP1</name>
    <name evidence="24" type="ORF">ZYGR_0AD04490</name>
</gene>
<dbReference type="GO" id="GO:0005741">
    <property type="term" value="C:mitochondrial outer membrane"/>
    <property type="evidence" value="ECO:0007669"/>
    <property type="project" value="UniProtKB-SubCell"/>
</dbReference>
<dbReference type="InterPro" id="IPR001433">
    <property type="entry name" value="OxRdtase_FAD/NAD-bd"/>
</dbReference>
<dbReference type="Gene3D" id="2.40.30.10">
    <property type="entry name" value="Translation factors"/>
    <property type="match status" value="1"/>
</dbReference>
<dbReference type="SUPFAM" id="SSF52218">
    <property type="entry name" value="Flavoproteins"/>
    <property type="match status" value="1"/>
</dbReference>
<feature type="binding site" evidence="20">
    <location>
        <begin position="118"/>
        <end position="121"/>
    </location>
    <ligand>
        <name>FMN</name>
        <dbReference type="ChEBI" id="CHEBI:58210"/>
    </ligand>
</feature>
<dbReference type="CDD" id="cd06204">
    <property type="entry name" value="CYPOR"/>
    <property type="match status" value="1"/>
</dbReference>
<dbReference type="InterPro" id="IPR039261">
    <property type="entry name" value="FNR_nucleotide-bd"/>
</dbReference>
<evidence type="ECO:0000256" key="21">
    <source>
        <dbReference type="PIRNR" id="PIRNR000208"/>
    </source>
</evidence>
<feature type="domain" description="Flavodoxin-like" evidence="22">
    <location>
        <begin position="61"/>
        <end position="206"/>
    </location>
</feature>
<dbReference type="Gene3D" id="1.20.990.10">
    <property type="entry name" value="NADPH-cytochrome p450 Reductase, Chain A, domain 3"/>
    <property type="match status" value="1"/>
</dbReference>
<keyword evidence="9 20" id="KW-0521">NADP</keyword>
<evidence type="ECO:0000256" key="17">
    <source>
        <dbReference type="ARBA" id="ARBA00023166"/>
    </source>
</evidence>
<dbReference type="PROSITE" id="PS51384">
    <property type="entry name" value="FAD_FR"/>
    <property type="match status" value="1"/>
</dbReference>
<comment type="cofactor">
    <cofactor evidence="20">
        <name>FMN</name>
        <dbReference type="ChEBI" id="CHEBI:58210"/>
    </cofactor>
    <text evidence="20">Binds 1 FMN per monomer.</text>
</comment>
<dbReference type="OMA" id="QKRYQRD"/>
<dbReference type="Gene3D" id="3.40.50.80">
    <property type="entry name" value="Nucleotide-binding domain of ferredoxin-NADP reductase (FNR) module"/>
    <property type="match status" value="1"/>
</dbReference>
<evidence type="ECO:0000256" key="14">
    <source>
        <dbReference type="ARBA" id="ARBA00023098"/>
    </source>
</evidence>
<keyword evidence="10 20" id="KW-0752">Steroid biosynthesis</keyword>
<dbReference type="EMBL" id="BDGX01000030">
    <property type="protein sequence ID" value="GAV51266.1"/>
    <property type="molecule type" value="Genomic_DNA"/>
</dbReference>
<dbReference type="InterPro" id="IPR001094">
    <property type="entry name" value="Flavdoxin-like"/>
</dbReference>
<feature type="binding site" evidence="20">
    <location>
        <begin position="611"/>
        <end position="615"/>
    </location>
    <ligand>
        <name>NADP(+)</name>
        <dbReference type="ChEBI" id="CHEBI:58349"/>
    </ligand>
</feature>
<comment type="similarity">
    <text evidence="20 21">In the C-terminal section; belongs to the flavoprotein pyridine nucleotide cytochrome reductase family.</text>
</comment>
<keyword evidence="16 20" id="KW-0472">Membrane</keyword>
<keyword evidence="11" id="KW-1133">Transmembrane helix</keyword>
<dbReference type="Pfam" id="PF00258">
    <property type="entry name" value="Flavodoxin_1"/>
    <property type="match status" value="1"/>
</dbReference>
<dbReference type="InterPro" id="IPR008254">
    <property type="entry name" value="Flavodoxin/NO_synth"/>
</dbReference>
<evidence type="ECO:0000256" key="12">
    <source>
        <dbReference type="ARBA" id="ARBA00023002"/>
    </source>
</evidence>
<keyword evidence="14 20" id="KW-0443">Lipid metabolism</keyword>
<dbReference type="InterPro" id="IPR029039">
    <property type="entry name" value="Flavoprotein-like_sf"/>
</dbReference>
<dbReference type="PANTHER" id="PTHR19384:SF17">
    <property type="entry name" value="NADPH--CYTOCHROME P450 REDUCTASE"/>
    <property type="match status" value="1"/>
</dbReference>
<keyword evidence="8 20" id="KW-0274">FAD</keyword>
<dbReference type="PROSITE" id="PS50902">
    <property type="entry name" value="FLAVODOXIN_LIKE"/>
    <property type="match status" value="1"/>
</dbReference>
<evidence type="ECO:0000256" key="3">
    <source>
        <dbReference type="ARBA" id="ARBA00022630"/>
    </source>
</evidence>
<keyword evidence="2 20" id="KW-0444">Lipid biosynthesis</keyword>
<evidence type="ECO:0000256" key="1">
    <source>
        <dbReference type="ARBA" id="ARBA00022475"/>
    </source>
</evidence>
<evidence type="ECO:0000256" key="10">
    <source>
        <dbReference type="ARBA" id="ARBA00022955"/>
    </source>
</evidence>
<evidence type="ECO:0000256" key="11">
    <source>
        <dbReference type="ARBA" id="ARBA00022989"/>
    </source>
</evidence>
<dbReference type="Proteomes" id="UP000187013">
    <property type="component" value="Unassembled WGS sequence"/>
</dbReference>
<keyword evidence="12 20" id="KW-0560">Oxidoreductase</keyword>
<dbReference type="Gene3D" id="3.40.50.360">
    <property type="match status" value="1"/>
</dbReference>
<evidence type="ECO:0000256" key="19">
    <source>
        <dbReference type="ARBA" id="ARBA00049342"/>
    </source>
</evidence>
<keyword evidence="15 20" id="KW-0496">Mitochondrion</keyword>
<keyword evidence="13 20" id="KW-0756">Sterol biosynthesis</keyword>
<evidence type="ECO:0000313" key="24">
    <source>
        <dbReference type="EMBL" id="GAV51266.1"/>
    </source>
</evidence>
<dbReference type="InterPro" id="IPR017927">
    <property type="entry name" value="FAD-bd_FR_type"/>
</dbReference>
<dbReference type="PIRSF" id="PIRSF000208">
    <property type="entry name" value="P450R"/>
    <property type="match status" value="1"/>
</dbReference>
<dbReference type="Pfam" id="PF00667">
    <property type="entry name" value="FAD_binding_1"/>
    <property type="match status" value="1"/>
</dbReference>
<dbReference type="PRINTS" id="PR00371">
    <property type="entry name" value="FPNCR"/>
</dbReference>
<dbReference type="GO" id="GO:0003959">
    <property type="term" value="F:NADPH dehydrogenase activity"/>
    <property type="evidence" value="ECO:0007669"/>
    <property type="project" value="EnsemblFungi"/>
</dbReference>
<dbReference type="Pfam" id="PF00175">
    <property type="entry name" value="NAD_binding_1"/>
    <property type="match status" value="1"/>
</dbReference>
<dbReference type="AlphaFoldDB" id="A0A1Q3A6A2"/>
<evidence type="ECO:0000259" key="23">
    <source>
        <dbReference type="PROSITE" id="PS51384"/>
    </source>
</evidence>
<evidence type="ECO:0000256" key="7">
    <source>
        <dbReference type="ARBA" id="ARBA00022824"/>
    </source>
</evidence>
<feature type="binding site" evidence="20">
    <location>
        <begin position="441"/>
        <end position="444"/>
    </location>
    <ligand>
        <name>FAD</name>
        <dbReference type="ChEBI" id="CHEBI:57692"/>
    </ligand>
</feature>
<dbReference type="InterPro" id="IPR023173">
    <property type="entry name" value="NADPH_Cyt_P450_Rdtase_alpha"/>
</dbReference>
<dbReference type="InterPro" id="IPR023208">
    <property type="entry name" value="P450R"/>
</dbReference>
<protein>
    <recommendedName>
        <fullName evidence="20 21">NADPH--cytochrome P450 reductase</fullName>
        <shortName evidence="20">CPR</shortName>
        <shortName evidence="20">P450R</shortName>
        <ecNumber evidence="20 21">1.6.2.4</ecNumber>
    </recommendedName>
</protein>
<dbReference type="GO" id="GO:0050660">
    <property type="term" value="F:flavin adenine dinucleotide binding"/>
    <property type="evidence" value="ECO:0007669"/>
    <property type="project" value="UniProtKB-UniRule"/>
</dbReference>
<evidence type="ECO:0000256" key="4">
    <source>
        <dbReference type="ARBA" id="ARBA00022643"/>
    </source>
</evidence>
<dbReference type="InterPro" id="IPR001709">
    <property type="entry name" value="Flavoprot_Pyr_Nucl_cyt_Rdtase"/>
</dbReference>
<keyword evidence="7 20" id="KW-0256">Endoplasmic reticulum</keyword>
<feature type="binding site" evidence="20">
    <location>
        <begin position="67"/>
        <end position="72"/>
    </location>
    <ligand>
        <name>FMN</name>
        <dbReference type="ChEBI" id="CHEBI:58210"/>
    </ligand>
</feature>
<dbReference type="HAMAP" id="MF_03212">
    <property type="entry name" value="NCPR"/>
    <property type="match status" value="1"/>
</dbReference>
<dbReference type="InterPro" id="IPR003097">
    <property type="entry name" value="CysJ-like_FAD-binding"/>
</dbReference>
<comment type="similarity">
    <text evidence="20">In the N-terminal section; belongs to the flavodoxin family.</text>
</comment>
<evidence type="ECO:0000256" key="16">
    <source>
        <dbReference type="ARBA" id="ARBA00023136"/>
    </source>
</evidence>
<comment type="similarity">
    <text evidence="20">Belongs to the NADPH--cytochrome P450 reductase family.</text>
</comment>
<dbReference type="GO" id="GO:0005829">
    <property type="term" value="C:cytosol"/>
    <property type="evidence" value="ECO:0007669"/>
    <property type="project" value="TreeGrafter"/>
</dbReference>
<evidence type="ECO:0000256" key="15">
    <source>
        <dbReference type="ARBA" id="ARBA00023128"/>
    </source>
</evidence>
<dbReference type="InterPro" id="IPR017938">
    <property type="entry name" value="Riboflavin_synthase-like_b-brl"/>
</dbReference>
<dbReference type="PANTHER" id="PTHR19384">
    <property type="entry name" value="NITRIC OXIDE SYNTHASE-RELATED"/>
    <property type="match status" value="1"/>
</dbReference>
<comment type="caution">
    <text evidence="20">Lacks conserved residue(s) required for the propagation of feature annotation.</text>
</comment>
<keyword evidence="18 20" id="KW-0753">Steroid metabolism</keyword>
<keyword evidence="4 20" id="KW-0288">FMN</keyword>
<dbReference type="FunFam" id="3.40.50.360:FF:000036">
    <property type="entry name" value="NADPH--cytochrome P450 reductase"/>
    <property type="match status" value="1"/>
</dbReference>
<feature type="binding site" evidence="20">
    <location>
        <begin position="154"/>
        <end position="163"/>
    </location>
    <ligand>
        <name>FMN</name>
        <dbReference type="ChEBI" id="CHEBI:58210"/>
    </ligand>
</feature>
<dbReference type="PRINTS" id="PR00369">
    <property type="entry name" value="FLAVODOXIN"/>
</dbReference>
<sequence length="685" mass="76373">MVAGMDNTDLAVLCALILAVAAYMKKDIIKELLFSNDDAITADDSGSRDILQVMKDNNKNYLVLYASQTGTAEDYAKKYSKELAAKFSLNVMCADVENYDFESLKELPSNVVVSIFVATYGEGEFPDGAVQFEDFLNELSEGALTNVRYTLFGLGNSTYEFYNGASKKILQHMEKAEATLIGEHGLGDDGAGTTDEDYLSWKENTFEILKDQLNLSEHEQKFEPSFQLEKLETIDEKVSLGEPSLHYLPANKLSFNSENVQVGPFDINQPYLAPIIKTHELMKSKDRSCVHSEFDVSGSNIKYTTGDHLGIWPSNADEKIEKFLYAFNLNPDTIFDLKPLDSTIETPFPTPTTIGAAVRHYLEITGPISRQSFGSLVQFAPSAKIKEKLQNLAADKDQFHIEITSRYFDLADAVLHLSGGAKWETVPWEFLIESIAHLQPRYYSISSSSLSEKQTIHTTAMVESAPNPAGGPNVVGVATNLLKNIEAEINGKSTDSLDVHFDLRGPRALFSGYKLPVHVRRSAFKLPSNPQTPLIMIGPGTGVAPFRGFIRERVKYVETTENAKLGKHLLFYGSRNLDDFLYREEWPVYAKKLGNAFEMVVAHSRLEKQKKVYVQDKLTEREKDVLALLNEGAFLYVCGDAKGMAQGVHLALVEILANGKSISKEDATEMVKMLKTTGRYQEDVW</sequence>
<feature type="domain" description="FAD-binding FR-type" evidence="23">
    <location>
        <begin position="268"/>
        <end position="513"/>
    </location>
</feature>
<dbReference type="FunFam" id="3.40.50.80:FF:000001">
    <property type="entry name" value="NADPH--cytochrome P450 reductase 1"/>
    <property type="match status" value="1"/>
</dbReference>
<dbReference type="GO" id="GO:0006696">
    <property type="term" value="P:ergosterol biosynthetic process"/>
    <property type="evidence" value="ECO:0007669"/>
    <property type="project" value="UniProtKB-UniRule"/>
</dbReference>
<name>A0A1Q3A6A2_ZYGRO</name>
<evidence type="ECO:0000256" key="2">
    <source>
        <dbReference type="ARBA" id="ARBA00022516"/>
    </source>
</evidence>
<keyword evidence="5" id="KW-0812">Transmembrane</keyword>
<dbReference type="GO" id="GO:0005886">
    <property type="term" value="C:plasma membrane"/>
    <property type="evidence" value="ECO:0007669"/>
    <property type="project" value="UniProtKB-SubCell"/>
</dbReference>
<feature type="binding site" evidence="20">
    <location>
        <begin position="476"/>
        <end position="479"/>
    </location>
    <ligand>
        <name>FAD</name>
        <dbReference type="ChEBI" id="CHEBI:57692"/>
    </ligand>
</feature>
<evidence type="ECO:0000259" key="22">
    <source>
        <dbReference type="PROSITE" id="PS50902"/>
    </source>
</evidence>
<dbReference type="GO" id="GO:0009055">
    <property type="term" value="F:electron transfer activity"/>
    <property type="evidence" value="ECO:0007669"/>
    <property type="project" value="EnsemblFungi"/>
</dbReference>
<evidence type="ECO:0000256" key="5">
    <source>
        <dbReference type="ARBA" id="ARBA00022692"/>
    </source>
</evidence>
<comment type="subcellular location">
    <subcellularLocation>
        <location evidence="20">Endoplasmic reticulum membrane</location>
        <topology evidence="20">Single-pass membrane protein</topology>
        <orientation evidence="20">Cytoplasmic side</orientation>
    </subcellularLocation>
    <subcellularLocation>
        <location evidence="20">Mitochondrion outer membrane</location>
        <topology evidence="20">Single-pass membrane protein</topology>
        <orientation evidence="20">Cytoplasmic side</orientation>
    </subcellularLocation>
    <subcellularLocation>
        <location evidence="20">Cell membrane</location>
        <topology evidence="20">Single-pass membrane protein</topology>
        <orientation evidence="20">Cytoplasmic side</orientation>
    </subcellularLocation>
</comment>
<evidence type="ECO:0000256" key="9">
    <source>
        <dbReference type="ARBA" id="ARBA00022857"/>
    </source>
</evidence>
<comment type="catalytic activity">
    <reaction evidence="19 20 21">
        <text>2 oxidized [cytochrome P450] + NADPH = 2 reduced [cytochrome P450] + NADP(+) + H(+)</text>
        <dbReference type="Rhea" id="RHEA:24040"/>
        <dbReference type="Rhea" id="RHEA-COMP:14627"/>
        <dbReference type="Rhea" id="RHEA-COMP:14628"/>
        <dbReference type="ChEBI" id="CHEBI:15378"/>
        <dbReference type="ChEBI" id="CHEBI:55376"/>
        <dbReference type="ChEBI" id="CHEBI:57783"/>
        <dbReference type="ChEBI" id="CHEBI:58349"/>
        <dbReference type="ChEBI" id="CHEBI:60344"/>
        <dbReference type="EC" id="1.6.2.4"/>
    </reaction>
</comment>
<comment type="cofactor">
    <cofactor evidence="20">
        <name>FAD</name>
        <dbReference type="ChEBI" id="CHEBI:57692"/>
    </cofactor>
    <text evidence="20">Binds 1 FAD per monomer.</text>
</comment>
<dbReference type="GO" id="GO:0005789">
    <property type="term" value="C:endoplasmic reticulum membrane"/>
    <property type="evidence" value="ECO:0007669"/>
    <property type="project" value="UniProtKB-SubCell"/>
</dbReference>
<keyword evidence="17 20" id="KW-1207">Sterol metabolism</keyword>
<dbReference type="SUPFAM" id="SSF63380">
    <property type="entry name" value="Riboflavin synthase domain-like"/>
    <property type="match status" value="1"/>
</dbReference>
<reference evidence="24 25" key="1">
    <citation type="submission" date="2016-08" db="EMBL/GenBank/DDBJ databases">
        <title>Draft genome sequence of allopolyploid Zygosaccharomyces rouxii.</title>
        <authorList>
            <person name="Watanabe J."/>
            <person name="Uehara K."/>
            <person name="Mogi Y."/>
            <person name="Tsukioka Y."/>
        </authorList>
    </citation>
    <scope>NUCLEOTIDE SEQUENCE [LARGE SCALE GENOMIC DNA]</scope>
    <source>
        <strain evidence="24 25">NBRC 110957</strain>
    </source>
</reference>